<organism evidence="1">
    <name type="scientific">Leyella stercorea CAG:629</name>
    <dbReference type="NCBI Taxonomy" id="1263103"/>
    <lineage>
        <taxon>Bacteria</taxon>
        <taxon>Pseudomonadati</taxon>
        <taxon>Bacteroidota</taxon>
        <taxon>Bacteroidia</taxon>
        <taxon>Bacteroidales</taxon>
        <taxon>Prevotellaceae</taxon>
        <taxon>Leyella</taxon>
    </lineage>
</organism>
<dbReference type="Proteomes" id="UP000018072">
    <property type="component" value="Unassembled WGS sequence"/>
</dbReference>
<sequence length="141" mass="16061">MLFSTFYVSPNGEELHDVVINKIETDKEGGDWATDIVEAINMMCFTMRVHSNLVGSVPGKSQTNNSGSDKRELYTIAQALQKPYHDLLFSVHRLIIRFNKWTAVKPDCPFIQLTTLDENKDAKQVSVPRPPFFRSPTDYPL</sequence>
<gene>
    <name evidence="1" type="ORF">BN741_00081</name>
</gene>
<comment type="caution">
    <text evidence="1">The sequence shown here is derived from an EMBL/GenBank/DDBJ whole genome shotgun (WGS) entry which is preliminary data.</text>
</comment>
<protein>
    <submittedName>
        <fullName evidence="1">Uncharacterized protein</fullName>
    </submittedName>
</protein>
<name>R7H424_9BACT</name>
<evidence type="ECO:0000313" key="1">
    <source>
        <dbReference type="EMBL" id="CDE32952.1"/>
    </source>
</evidence>
<dbReference type="EMBL" id="CBIT010000157">
    <property type="protein sequence ID" value="CDE32952.1"/>
    <property type="molecule type" value="Genomic_DNA"/>
</dbReference>
<accession>R7H424</accession>
<proteinExistence type="predicted"/>
<dbReference type="AlphaFoldDB" id="R7H424"/>
<reference evidence="1" key="1">
    <citation type="submission" date="2012-11" db="EMBL/GenBank/DDBJ databases">
        <title>Dependencies among metagenomic species, viruses, plasmids and units of genetic variation.</title>
        <authorList>
            <person name="Nielsen H.B."/>
            <person name="Almeida M."/>
            <person name="Juncker A.S."/>
            <person name="Rasmussen S."/>
            <person name="Li J."/>
            <person name="Sunagawa S."/>
            <person name="Plichta D."/>
            <person name="Gautier L."/>
            <person name="Le Chatelier E."/>
            <person name="Peletier E."/>
            <person name="Bonde I."/>
            <person name="Nielsen T."/>
            <person name="Manichanh C."/>
            <person name="Arumugam M."/>
            <person name="Batto J."/>
            <person name="Santos M.B.Q.D."/>
            <person name="Blom N."/>
            <person name="Borruel N."/>
            <person name="Burgdorf K.S."/>
            <person name="Boumezbeur F."/>
            <person name="Casellas F."/>
            <person name="Dore J."/>
            <person name="Guarner F."/>
            <person name="Hansen T."/>
            <person name="Hildebrand F."/>
            <person name="Kaas R.S."/>
            <person name="Kennedy S."/>
            <person name="Kristiansen K."/>
            <person name="Kultima J.R."/>
            <person name="Leonard P."/>
            <person name="Levenez F."/>
            <person name="Lund O."/>
            <person name="Moumen B."/>
            <person name="Le Paslier D."/>
            <person name="Pons N."/>
            <person name="Pedersen O."/>
            <person name="Prifti E."/>
            <person name="Qin J."/>
            <person name="Raes J."/>
            <person name="Tap J."/>
            <person name="Tims S."/>
            <person name="Ussery D.W."/>
            <person name="Yamada T."/>
            <person name="MetaHit consortium"/>
            <person name="Renault P."/>
            <person name="Sicheritz-Ponten T."/>
            <person name="Bork P."/>
            <person name="Wang J."/>
            <person name="Brunak S."/>
            <person name="Ehrlich S.D."/>
        </authorList>
    </citation>
    <scope>NUCLEOTIDE SEQUENCE [LARGE SCALE GENOMIC DNA]</scope>
</reference>